<dbReference type="AlphaFoldDB" id="A0A2V1DJU6"/>
<dbReference type="EMBL" id="KZ805413">
    <property type="protein sequence ID" value="PVH98442.1"/>
    <property type="molecule type" value="Genomic_DNA"/>
</dbReference>
<evidence type="ECO:0000313" key="1">
    <source>
        <dbReference type="EMBL" id="PVH98442.1"/>
    </source>
</evidence>
<accession>A0A2V1DJU6</accession>
<organism evidence="1 2">
    <name type="scientific">Periconia macrospinosa</name>
    <dbReference type="NCBI Taxonomy" id="97972"/>
    <lineage>
        <taxon>Eukaryota</taxon>
        <taxon>Fungi</taxon>
        <taxon>Dikarya</taxon>
        <taxon>Ascomycota</taxon>
        <taxon>Pezizomycotina</taxon>
        <taxon>Dothideomycetes</taxon>
        <taxon>Pleosporomycetidae</taxon>
        <taxon>Pleosporales</taxon>
        <taxon>Massarineae</taxon>
        <taxon>Periconiaceae</taxon>
        <taxon>Periconia</taxon>
    </lineage>
</organism>
<proteinExistence type="predicted"/>
<reference evidence="1 2" key="1">
    <citation type="journal article" date="2018" name="Sci. Rep.">
        <title>Comparative genomics provides insights into the lifestyle and reveals functional heterogeneity of dark septate endophytic fungi.</title>
        <authorList>
            <person name="Knapp D.G."/>
            <person name="Nemeth J.B."/>
            <person name="Barry K."/>
            <person name="Hainaut M."/>
            <person name="Henrissat B."/>
            <person name="Johnson J."/>
            <person name="Kuo A."/>
            <person name="Lim J.H.P."/>
            <person name="Lipzen A."/>
            <person name="Nolan M."/>
            <person name="Ohm R.A."/>
            <person name="Tamas L."/>
            <person name="Grigoriev I.V."/>
            <person name="Spatafora J.W."/>
            <person name="Nagy L.G."/>
            <person name="Kovacs G.M."/>
        </authorList>
    </citation>
    <scope>NUCLEOTIDE SEQUENCE [LARGE SCALE GENOMIC DNA]</scope>
    <source>
        <strain evidence="1 2">DSE2036</strain>
    </source>
</reference>
<evidence type="ECO:0000313" key="2">
    <source>
        <dbReference type="Proteomes" id="UP000244855"/>
    </source>
</evidence>
<protein>
    <submittedName>
        <fullName evidence="1">Uncharacterized protein</fullName>
    </submittedName>
</protein>
<name>A0A2V1DJU6_9PLEO</name>
<dbReference type="Proteomes" id="UP000244855">
    <property type="component" value="Unassembled WGS sequence"/>
</dbReference>
<gene>
    <name evidence="1" type="ORF">DM02DRAFT_630241</name>
</gene>
<keyword evidence="2" id="KW-1185">Reference proteome</keyword>
<sequence>MPKVSRTKKAYKQAESQEKTSKILKFAFERKIHECTIYRHHSADDIRTAIRDSLSLTIFDNFAITDPNGRPLELHFKGLKDNMNIQVHRINTSIQNPDNLSRPTTKTEERLAKIVENWQLDHALDILDGDIAPRSLNLKGEHVTSFDDDTRQLQPSEWAAKFVEAMFWLSEASVGQHAEAVRELEQARRERVDAQQGLGSIQVTTQDCKAAREKMLRSLTNIAEDAMDVVDTETFVGGIGDALEGVENEIETDKFVGGIKEALDDA</sequence>